<keyword evidence="4" id="KW-1185">Reference proteome</keyword>
<proteinExistence type="predicted"/>
<accession>A0A182UF87</accession>
<reference evidence="4" key="1">
    <citation type="submission" date="2014-01" db="EMBL/GenBank/DDBJ databases">
        <title>The Genome Sequence of Anopheles melas CM1001059_A (V2).</title>
        <authorList>
            <consortium name="The Broad Institute Genomics Platform"/>
            <person name="Neafsey D.E."/>
            <person name="Besansky N."/>
            <person name="Howell P."/>
            <person name="Walton C."/>
            <person name="Young S.K."/>
            <person name="Zeng Q."/>
            <person name="Gargeya S."/>
            <person name="Fitzgerald M."/>
            <person name="Haas B."/>
            <person name="Abouelleil A."/>
            <person name="Allen A.W."/>
            <person name="Alvarado L."/>
            <person name="Arachchi H.M."/>
            <person name="Berlin A.M."/>
            <person name="Chapman S.B."/>
            <person name="Gainer-Dewar J."/>
            <person name="Goldberg J."/>
            <person name="Griggs A."/>
            <person name="Gujja S."/>
            <person name="Hansen M."/>
            <person name="Howarth C."/>
            <person name="Imamovic A."/>
            <person name="Ireland A."/>
            <person name="Larimer J."/>
            <person name="McCowan C."/>
            <person name="Murphy C."/>
            <person name="Pearson M."/>
            <person name="Poon T.W."/>
            <person name="Priest M."/>
            <person name="Roberts A."/>
            <person name="Saif S."/>
            <person name="Shea T."/>
            <person name="Sisk P."/>
            <person name="Sykes S."/>
            <person name="Wortman J."/>
            <person name="Nusbaum C."/>
            <person name="Birren B."/>
        </authorList>
    </citation>
    <scope>NUCLEOTIDE SEQUENCE [LARGE SCALE GENOMIC DNA]</scope>
    <source>
        <strain evidence="4">CM1001059</strain>
    </source>
</reference>
<feature type="signal peptide" evidence="2">
    <location>
        <begin position="1"/>
        <end position="32"/>
    </location>
</feature>
<reference evidence="3" key="2">
    <citation type="submission" date="2020-05" db="UniProtKB">
        <authorList>
            <consortium name="EnsemblMetazoa"/>
        </authorList>
    </citation>
    <scope>IDENTIFICATION</scope>
    <source>
        <strain evidence="3">CM1001059</strain>
    </source>
</reference>
<evidence type="ECO:0000313" key="3">
    <source>
        <dbReference type="EnsemblMetazoa" id="AMEC019315-PA"/>
    </source>
</evidence>
<dbReference type="Proteomes" id="UP000075902">
    <property type="component" value="Unassembled WGS sequence"/>
</dbReference>
<protein>
    <recommendedName>
        <fullName evidence="5">Secreted protein</fullName>
    </recommendedName>
</protein>
<sequence>MTNGQCRQAANGWMLPLAVALLAAIALLTASGDRSPSTNTDTPDSGRSGGPMLQKSSLPPVQSPERFKLTVFTQLARTPGVRNSSYEISSSWPPYLTASMRCESKKQIN</sequence>
<dbReference type="VEuPathDB" id="VectorBase:AMEC019315"/>
<dbReference type="EnsemblMetazoa" id="AMEC019315-RA">
    <property type="protein sequence ID" value="AMEC019315-PA"/>
    <property type="gene ID" value="AMEC019315"/>
</dbReference>
<evidence type="ECO:0008006" key="5">
    <source>
        <dbReference type="Google" id="ProtNLM"/>
    </source>
</evidence>
<organism evidence="3 4">
    <name type="scientific">Anopheles melas</name>
    <dbReference type="NCBI Taxonomy" id="34690"/>
    <lineage>
        <taxon>Eukaryota</taxon>
        <taxon>Metazoa</taxon>
        <taxon>Ecdysozoa</taxon>
        <taxon>Arthropoda</taxon>
        <taxon>Hexapoda</taxon>
        <taxon>Insecta</taxon>
        <taxon>Pterygota</taxon>
        <taxon>Neoptera</taxon>
        <taxon>Endopterygota</taxon>
        <taxon>Diptera</taxon>
        <taxon>Nematocera</taxon>
        <taxon>Culicoidea</taxon>
        <taxon>Culicidae</taxon>
        <taxon>Anophelinae</taxon>
        <taxon>Anopheles</taxon>
    </lineage>
</organism>
<feature type="compositionally biased region" description="Polar residues" evidence="1">
    <location>
        <begin position="32"/>
        <end position="45"/>
    </location>
</feature>
<keyword evidence="2" id="KW-0732">Signal</keyword>
<name>A0A182UF87_9DIPT</name>
<evidence type="ECO:0000256" key="1">
    <source>
        <dbReference type="SAM" id="MobiDB-lite"/>
    </source>
</evidence>
<feature type="chain" id="PRO_5008138100" description="Secreted protein" evidence="2">
    <location>
        <begin position="33"/>
        <end position="109"/>
    </location>
</feature>
<dbReference type="AlphaFoldDB" id="A0A182UF87"/>
<evidence type="ECO:0000313" key="4">
    <source>
        <dbReference type="Proteomes" id="UP000075902"/>
    </source>
</evidence>
<evidence type="ECO:0000256" key="2">
    <source>
        <dbReference type="SAM" id="SignalP"/>
    </source>
</evidence>
<feature type="region of interest" description="Disordered" evidence="1">
    <location>
        <begin position="32"/>
        <end position="64"/>
    </location>
</feature>